<reference evidence="10 11" key="1">
    <citation type="journal article" date="2019" name="Commun. Biol.">
        <title>The bagworm genome reveals a unique fibroin gene that provides high tensile strength.</title>
        <authorList>
            <person name="Kono N."/>
            <person name="Nakamura H."/>
            <person name="Ohtoshi R."/>
            <person name="Tomita M."/>
            <person name="Numata K."/>
            <person name="Arakawa K."/>
        </authorList>
    </citation>
    <scope>NUCLEOTIDE SEQUENCE [LARGE SCALE GENOMIC DNA]</scope>
</reference>
<gene>
    <name evidence="10" type="primary">OTUD6B</name>
    <name evidence="10" type="ORF">EVAR_44427_1</name>
</gene>
<dbReference type="PANTHER" id="PTHR12419">
    <property type="entry name" value="OTU DOMAIN CONTAINING PROTEIN"/>
    <property type="match status" value="1"/>
</dbReference>
<keyword evidence="4" id="KW-0833">Ubl conjugation pathway</keyword>
<dbReference type="Pfam" id="PF02338">
    <property type="entry name" value="OTU"/>
    <property type="match status" value="1"/>
</dbReference>
<dbReference type="InterPro" id="IPR049772">
    <property type="entry name" value="OTU_OTUD6"/>
</dbReference>
<keyword evidence="11" id="KW-1185">Reference proteome</keyword>
<protein>
    <recommendedName>
        <fullName evidence="2">ubiquitinyl hydrolase 1</fullName>
        <ecNumber evidence="2">3.4.19.12</ecNumber>
    </recommendedName>
</protein>
<keyword evidence="7" id="KW-0175">Coiled coil</keyword>
<feature type="region of interest" description="Disordered" evidence="8">
    <location>
        <begin position="84"/>
        <end position="105"/>
    </location>
</feature>
<dbReference type="PANTHER" id="PTHR12419:SF10">
    <property type="entry name" value="DEUBIQUITINASE OTUD6B"/>
    <property type="match status" value="1"/>
</dbReference>
<dbReference type="PROSITE" id="PS50802">
    <property type="entry name" value="OTU"/>
    <property type="match status" value="1"/>
</dbReference>
<dbReference type="Proteomes" id="UP000299102">
    <property type="component" value="Unassembled WGS sequence"/>
</dbReference>
<evidence type="ECO:0000313" key="10">
    <source>
        <dbReference type="EMBL" id="GBP66566.1"/>
    </source>
</evidence>
<dbReference type="OrthoDB" id="415023at2759"/>
<sequence>MEDQLDEITTIEIRHRKEKKELQAKVQSLKKTVKGDKTKKKEVIAEINKLETELEERHKKELENCKELAEEPEDTSENIQIQHLKPKVTKAQRRRDKKLQQERDQAEQVRLQEIENLHGPRNIEMKNISLRLKEKQLMLFSIPSDGDCLYKAVSHQLETIREKSFSIMELRNKVAKYIKENKTEFLPFMSHPDTYEMLTDDEFEDYCNNIINSKSWGGQLEIRALSSCLRCPIHVIQATGPVSINQGDEYDGPPLIITYHRHMYKLGEHYNSTKMNTECLQDVS</sequence>
<evidence type="ECO:0000256" key="2">
    <source>
        <dbReference type="ARBA" id="ARBA00012759"/>
    </source>
</evidence>
<keyword evidence="5" id="KW-0378">Hydrolase</keyword>
<evidence type="ECO:0000256" key="5">
    <source>
        <dbReference type="ARBA" id="ARBA00022801"/>
    </source>
</evidence>
<dbReference type="SUPFAM" id="SSF54001">
    <property type="entry name" value="Cysteine proteinases"/>
    <property type="match status" value="1"/>
</dbReference>
<evidence type="ECO:0000313" key="11">
    <source>
        <dbReference type="Proteomes" id="UP000299102"/>
    </source>
</evidence>
<dbReference type="GO" id="GO:0016579">
    <property type="term" value="P:protein deubiquitination"/>
    <property type="evidence" value="ECO:0007669"/>
    <property type="project" value="TreeGrafter"/>
</dbReference>
<evidence type="ECO:0000256" key="8">
    <source>
        <dbReference type="SAM" id="MobiDB-lite"/>
    </source>
</evidence>
<evidence type="ECO:0000256" key="4">
    <source>
        <dbReference type="ARBA" id="ARBA00022786"/>
    </source>
</evidence>
<dbReference type="STRING" id="151549.A0A4C1XRI9"/>
<evidence type="ECO:0000256" key="7">
    <source>
        <dbReference type="SAM" id="Coils"/>
    </source>
</evidence>
<feature type="coiled-coil region" evidence="7">
    <location>
        <begin position="12"/>
        <end position="71"/>
    </location>
</feature>
<evidence type="ECO:0000256" key="3">
    <source>
        <dbReference type="ARBA" id="ARBA00022670"/>
    </source>
</evidence>
<feature type="compositionally biased region" description="Basic residues" evidence="8">
    <location>
        <begin position="84"/>
        <end position="97"/>
    </location>
</feature>
<dbReference type="InterPro" id="IPR050704">
    <property type="entry name" value="Peptidase_C85-like"/>
</dbReference>
<proteinExistence type="predicted"/>
<dbReference type="GO" id="GO:0004843">
    <property type="term" value="F:cysteine-type deubiquitinase activity"/>
    <property type="evidence" value="ECO:0007669"/>
    <property type="project" value="UniProtKB-EC"/>
</dbReference>
<dbReference type="EMBL" id="BGZK01000961">
    <property type="protein sequence ID" value="GBP66566.1"/>
    <property type="molecule type" value="Genomic_DNA"/>
</dbReference>
<dbReference type="CDD" id="cd22761">
    <property type="entry name" value="OTU_OTUD6"/>
    <property type="match status" value="1"/>
</dbReference>
<evidence type="ECO:0000256" key="1">
    <source>
        <dbReference type="ARBA" id="ARBA00000707"/>
    </source>
</evidence>
<organism evidence="10 11">
    <name type="scientific">Eumeta variegata</name>
    <name type="common">Bagworm moth</name>
    <name type="synonym">Eumeta japonica</name>
    <dbReference type="NCBI Taxonomy" id="151549"/>
    <lineage>
        <taxon>Eukaryota</taxon>
        <taxon>Metazoa</taxon>
        <taxon>Ecdysozoa</taxon>
        <taxon>Arthropoda</taxon>
        <taxon>Hexapoda</taxon>
        <taxon>Insecta</taxon>
        <taxon>Pterygota</taxon>
        <taxon>Neoptera</taxon>
        <taxon>Endopterygota</taxon>
        <taxon>Lepidoptera</taxon>
        <taxon>Glossata</taxon>
        <taxon>Ditrysia</taxon>
        <taxon>Tineoidea</taxon>
        <taxon>Psychidae</taxon>
        <taxon>Oiketicinae</taxon>
        <taxon>Eumeta</taxon>
    </lineage>
</organism>
<evidence type="ECO:0000259" key="9">
    <source>
        <dbReference type="PROSITE" id="PS50802"/>
    </source>
</evidence>
<dbReference type="InterPro" id="IPR003323">
    <property type="entry name" value="OTU_dom"/>
</dbReference>
<dbReference type="Gene3D" id="3.90.70.80">
    <property type="match status" value="1"/>
</dbReference>
<evidence type="ECO:0000256" key="6">
    <source>
        <dbReference type="ARBA" id="ARBA00022807"/>
    </source>
</evidence>
<accession>A0A4C1XRI9</accession>
<keyword evidence="6" id="KW-0788">Thiol protease</keyword>
<dbReference type="InterPro" id="IPR038765">
    <property type="entry name" value="Papain-like_cys_pep_sf"/>
</dbReference>
<dbReference type="FunFam" id="3.90.70.80:FF:000003">
    <property type="entry name" value="OTU domain-containing protein 6B"/>
    <property type="match status" value="1"/>
</dbReference>
<dbReference type="AlphaFoldDB" id="A0A4C1XRI9"/>
<dbReference type="GO" id="GO:0006508">
    <property type="term" value="P:proteolysis"/>
    <property type="evidence" value="ECO:0007669"/>
    <property type="project" value="UniProtKB-KW"/>
</dbReference>
<keyword evidence="3" id="KW-0645">Protease</keyword>
<name>A0A4C1XRI9_EUMVA</name>
<dbReference type="EC" id="3.4.19.12" evidence="2"/>
<feature type="domain" description="OTU" evidence="9">
    <location>
        <begin position="137"/>
        <end position="276"/>
    </location>
</feature>
<comment type="caution">
    <text evidence="10">The sequence shown here is derived from an EMBL/GenBank/DDBJ whole genome shotgun (WGS) entry which is preliminary data.</text>
</comment>
<comment type="catalytic activity">
    <reaction evidence="1">
        <text>Thiol-dependent hydrolysis of ester, thioester, amide, peptide and isopeptide bonds formed by the C-terminal Gly of ubiquitin (a 76-residue protein attached to proteins as an intracellular targeting signal).</text>
        <dbReference type="EC" id="3.4.19.12"/>
    </reaction>
</comment>